<keyword evidence="1" id="KW-0812">Transmembrane</keyword>
<evidence type="ECO:0008006" key="4">
    <source>
        <dbReference type="Google" id="ProtNLM"/>
    </source>
</evidence>
<proteinExistence type="predicted"/>
<sequence length="963" mass="113546">MPQLHKNIEYPKARCICNTSLRYFLFCCVSAFVFLVSGLQELTAQNRQTIVARLLPESNTINIQQEIVFHNNSRDTLNTIYLTDWNNAYSGKNTALAKRFGEEFDKSLHLAKERVRGNTKVISIVDKNYRPVAWERTDSKDLIKVQLNFPVYPGEDFLMKLSYAIKLPSSEFTRYGFESNGNFTLRYWYITPAVYNGEWILYSNKNLDDLYSDKTDYRIVFNYPDNYILTSDLHITDIRKIDNLQQVVLTGNDRSDVKLYLEKQNSFQTYTNSKLKLTTNIEYKDLSPEIRDISVDRVIHFIYDHLGTYPHSKILVTETEYRKNPLYGLNQLPSFLRPFPEEFQYELKLLKTTLNNYLENTLFLDSRKDRWVTDAIQTYLMIKYVEEFYPDMKLMGGLSKLWLVRTFHIAQKNFNDQYPLLFMLMASRNLDQSLATPKDELIKFNEKIAGKYKAGMGLVYLEDYLGDSSIPEKIKEFYNDYTLLPVDATDFEMTLKENSAKDIDWFFDEYVSTRHKIDFTIKKVKKTEDSIYVTIKNKRRTNVPVSLYGVRNDTVLSKYWFDNITGEETFRIPYNQEKRLVLNYDKIIPEFNQRDNWKSLRGFFSQNRRIKLQFFKDAENPYYNQVFYVPTASYNYYDGVVLGMRLHNKTLTTQPFLYDIVPSLATKGNALVGSGLFAYRNYLDQDNLYLSTFSISGSSYHYAPDLRYSTITPAVSLGFRTDDFRSNIRESLTFRFVNVIREKDPVHTADNTSPDYSVFNTRYSYSNNGIINYFAWFTDLQVANNFSKLAFDIEYRKLYQNNRQLNLRFFAGKFIYNDTSSDYFSFALDRPTDYLFDFGYLGRSETSGILSQQIIIAEGGFKSKFRDPYANNWMVTANASFNVWRWIELYGDVGWIKNKLEPERFVYDSGVRLNLVTDYFELYFPLYSNNGWEIAQPQYNEKIRFIVTLSPKTLVKLFTRKWF</sequence>
<gene>
    <name evidence="2" type="ORF">SAMN02927921_02667</name>
</gene>
<keyword evidence="1" id="KW-0472">Membrane</keyword>
<keyword evidence="1" id="KW-1133">Transmembrane helix</keyword>
<dbReference type="Proteomes" id="UP000182248">
    <property type="component" value="Unassembled WGS sequence"/>
</dbReference>
<reference evidence="2 3" key="1">
    <citation type="submission" date="2016-11" db="EMBL/GenBank/DDBJ databases">
        <authorList>
            <person name="Jaros S."/>
            <person name="Januszkiewicz K."/>
            <person name="Wedrychowicz H."/>
        </authorList>
    </citation>
    <scope>NUCLEOTIDE SEQUENCE [LARGE SCALE GENOMIC DNA]</scope>
    <source>
        <strain evidence="2 3">CGMCC 1.12145</strain>
    </source>
</reference>
<evidence type="ECO:0000313" key="3">
    <source>
        <dbReference type="Proteomes" id="UP000182248"/>
    </source>
</evidence>
<dbReference type="EMBL" id="FPJE01000014">
    <property type="protein sequence ID" value="SFW60836.1"/>
    <property type="molecule type" value="Genomic_DNA"/>
</dbReference>
<feature type="transmembrane region" description="Helical" evidence="1">
    <location>
        <begin position="21"/>
        <end position="39"/>
    </location>
</feature>
<dbReference type="STRING" id="1150368.SAMN02927921_02667"/>
<dbReference type="Gene3D" id="1.10.390.10">
    <property type="entry name" value="Neutral Protease Domain 2"/>
    <property type="match status" value="1"/>
</dbReference>
<keyword evidence="3" id="KW-1185">Reference proteome</keyword>
<evidence type="ECO:0000256" key="1">
    <source>
        <dbReference type="SAM" id="Phobius"/>
    </source>
</evidence>
<accession>A0A1K1QMA0</accession>
<organism evidence="2 3">
    <name type="scientific">Sinomicrobium oceani</name>
    <dbReference type="NCBI Taxonomy" id="1150368"/>
    <lineage>
        <taxon>Bacteria</taxon>
        <taxon>Pseudomonadati</taxon>
        <taxon>Bacteroidota</taxon>
        <taxon>Flavobacteriia</taxon>
        <taxon>Flavobacteriales</taxon>
        <taxon>Flavobacteriaceae</taxon>
        <taxon>Sinomicrobium</taxon>
    </lineage>
</organism>
<dbReference type="AlphaFoldDB" id="A0A1K1QMA0"/>
<evidence type="ECO:0000313" key="2">
    <source>
        <dbReference type="EMBL" id="SFW60836.1"/>
    </source>
</evidence>
<dbReference type="RefSeq" id="WP_245777041.1">
    <property type="nucleotide sequence ID" value="NZ_FPJE01000014.1"/>
</dbReference>
<name>A0A1K1QMA0_9FLAO</name>
<protein>
    <recommendedName>
        <fullName evidence="4">Peptidase M1 membrane alanine aminopeptidase domain-containing protein</fullName>
    </recommendedName>
</protein>
<dbReference type="InterPro" id="IPR027268">
    <property type="entry name" value="Peptidase_M4/M1_CTD_sf"/>
</dbReference>